<dbReference type="InterPro" id="IPR001261">
    <property type="entry name" value="ArgE/DapE_CS"/>
</dbReference>
<comment type="caution">
    <text evidence="6">The sequence shown here is derived from an EMBL/GenBank/DDBJ whole genome shotgun (WGS) entry which is preliminary data.</text>
</comment>
<reference evidence="6 7" key="1">
    <citation type="submission" date="2023-04" db="EMBL/GenBank/DDBJ databases">
        <title>Forest soil microbial communities from Buena Vista Peninsula, Colon Province, Panama.</title>
        <authorList>
            <person name="Bouskill N."/>
        </authorList>
    </citation>
    <scope>NUCLEOTIDE SEQUENCE [LARGE SCALE GENOMIC DNA]</scope>
    <source>
        <strain evidence="6 7">AC80</strain>
    </source>
</reference>
<dbReference type="EC" id="3.5.1.18" evidence="6"/>
<feature type="domain" description="Peptidase M20 dimerisation" evidence="5">
    <location>
        <begin position="183"/>
        <end position="284"/>
    </location>
</feature>
<name>A0ABT6KXS2_9MYCO</name>
<dbReference type="SUPFAM" id="SSF55031">
    <property type="entry name" value="Bacterial exopeptidase dimerisation domain"/>
    <property type="match status" value="1"/>
</dbReference>
<dbReference type="PANTHER" id="PTHR43808:SF32">
    <property type="entry name" value="ARGE_DAPE-RELATED DEACYLASE"/>
    <property type="match status" value="1"/>
</dbReference>
<evidence type="ECO:0000259" key="5">
    <source>
        <dbReference type="Pfam" id="PF07687"/>
    </source>
</evidence>
<evidence type="ECO:0000313" key="7">
    <source>
        <dbReference type="Proteomes" id="UP001160130"/>
    </source>
</evidence>
<dbReference type="PANTHER" id="PTHR43808">
    <property type="entry name" value="ACETYLORNITHINE DEACETYLASE"/>
    <property type="match status" value="1"/>
</dbReference>
<keyword evidence="7" id="KW-1185">Reference proteome</keyword>
<comment type="cofactor">
    <cofactor evidence="1">
        <name>Zn(2+)</name>
        <dbReference type="ChEBI" id="CHEBI:29105"/>
    </cofactor>
</comment>
<evidence type="ECO:0000256" key="1">
    <source>
        <dbReference type="ARBA" id="ARBA00001947"/>
    </source>
</evidence>
<dbReference type="GO" id="GO:0009014">
    <property type="term" value="F:succinyl-diaminopimelate desuccinylase activity"/>
    <property type="evidence" value="ECO:0007669"/>
    <property type="project" value="UniProtKB-EC"/>
</dbReference>
<dbReference type="Gene3D" id="3.30.70.360">
    <property type="match status" value="1"/>
</dbReference>
<evidence type="ECO:0000313" key="6">
    <source>
        <dbReference type="EMBL" id="MDH6195517.1"/>
    </source>
</evidence>
<evidence type="ECO:0000256" key="4">
    <source>
        <dbReference type="ARBA" id="ARBA00022833"/>
    </source>
</evidence>
<dbReference type="RefSeq" id="WP_280832171.1">
    <property type="nucleotide sequence ID" value="NZ_JARXVE010000003.1"/>
</dbReference>
<protein>
    <submittedName>
        <fullName evidence="6">Succinyl-diaminopimelate desuccinylase</fullName>
        <ecNumber evidence="6">3.5.1.18</ecNumber>
    </submittedName>
</protein>
<dbReference type="PROSITE" id="PS00758">
    <property type="entry name" value="ARGE_DAPE_CPG2_1"/>
    <property type="match status" value="1"/>
</dbReference>
<dbReference type="EMBL" id="JARXVE010000003">
    <property type="protein sequence ID" value="MDH6195517.1"/>
    <property type="molecule type" value="Genomic_DNA"/>
</dbReference>
<dbReference type="Pfam" id="PF01546">
    <property type="entry name" value="Peptidase_M20"/>
    <property type="match status" value="1"/>
</dbReference>
<sequence length="418" mass="43798">MIDRQRETAALAAIDVVQIVTDTCDLIRGRGENPGDTEQDTVLRLKAICERIGATVTLQDVAPGRPNLRAGIGPEDAPAVLFLGHSDVVPVGAGWTGDPFEPRIHDGLITGRGASDMRGGIAAVIAAMSAVAAVAPDVRLELLCTVDEEDRATGVHSALAFDPPRPYLACIVAEPTNLDVVIGCRGATNFIVELTGASAHAGRPEDGASSIYAANELMTLVRQHNDAALRAGRDPLLGGPSWNVGTIDGGSGTSMVPRRTTVTIDRRTMPGEDPTAILDHLLAETKTAIESSGIANADQISLRGEVDMQMPGFHTDPGAPIASVASDALRELGTTGTLTGWTAACEGGFIAQRYGTPTIILGPGDINTQAHQPDENVSIDQLTTAARVYALIALRLNESHTGTSPYPITVDHELRPAR</sequence>
<accession>A0ABT6KXS2</accession>
<dbReference type="Proteomes" id="UP001160130">
    <property type="component" value="Unassembled WGS sequence"/>
</dbReference>
<dbReference type="InterPro" id="IPR050072">
    <property type="entry name" value="Peptidase_M20A"/>
</dbReference>
<keyword evidence="3 6" id="KW-0378">Hydrolase</keyword>
<dbReference type="Pfam" id="PF07687">
    <property type="entry name" value="M20_dimer"/>
    <property type="match status" value="1"/>
</dbReference>
<proteinExistence type="predicted"/>
<dbReference type="Gene3D" id="3.40.630.10">
    <property type="entry name" value="Zn peptidases"/>
    <property type="match status" value="1"/>
</dbReference>
<keyword evidence="4" id="KW-0862">Zinc</keyword>
<organism evidence="6 7">
    <name type="scientific">Mycolicibacterium frederiksbergense</name>
    <dbReference type="NCBI Taxonomy" id="117567"/>
    <lineage>
        <taxon>Bacteria</taxon>
        <taxon>Bacillati</taxon>
        <taxon>Actinomycetota</taxon>
        <taxon>Actinomycetes</taxon>
        <taxon>Mycobacteriales</taxon>
        <taxon>Mycobacteriaceae</taxon>
        <taxon>Mycolicibacterium</taxon>
    </lineage>
</organism>
<dbReference type="CDD" id="cd08659">
    <property type="entry name" value="M20_ArgE_DapE-like"/>
    <property type="match status" value="1"/>
</dbReference>
<dbReference type="InterPro" id="IPR002933">
    <property type="entry name" value="Peptidase_M20"/>
</dbReference>
<dbReference type="InterPro" id="IPR036264">
    <property type="entry name" value="Bact_exopeptidase_dim_dom"/>
</dbReference>
<dbReference type="InterPro" id="IPR011650">
    <property type="entry name" value="Peptidase_M20_dimer"/>
</dbReference>
<evidence type="ECO:0000256" key="2">
    <source>
        <dbReference type="ARBA" id="ARBA00022723"/>
    </source>
</evidence>
<evidence type="ECO:0000256" key="3">
    <source>
        <dbReference type="ARBA" id="ARBA00022801"/>
    </source>
</evidence>
<keyword evidence="2" id="KW-0479">Metal-binding</keyword>
<dbReference type="SUPFAM" id="SSF53187">
    <property type="entry name" value="Zn-dependent exopeptidases"/>
    <property type="match status" value="1"/>
</dbReference>
<gene>
    <name evidence="6" type="ORF">M2272_002157</name>
</gene>